<evidence type="ECO:0000313" key="3">
    <source>
        <dbReference type="EMBL" id="KAJ7367229.1"/>
    </source>
</evidence>
<evidence type="ECO:0000313" key="4">
    <source>
        <dbReference type="Proteomes" id="UP001218218"/>
    </source>
</evidence>
<dbReference type="Proteomes" id="UP001218218">
    <property type="component" value="Unassembled WGS sequence"/>
</dbReference>
<proteinExistence type="predicted"/>
<accession>A0AAD7ASN5</accession>
<feature type="compositionally biased region" description="Basic and acidic residues" evidence="1">
    <location>
        <begin position="178"/>
        <end position="192"/>
    </location>
</feature>
<feature type="domain" description="Ribonuclease H1 N-terminal" evidence="2">
    <location>
        <begin position="27"/>
        <end position="69"/>
    </location>
</feature>
<dbReference type="AlphaFoldDB" id="A0AAD7ASN5"/>
<reference evidence="3" key="1">
    <citation type="submission" date="2023-03" db="EMBL/GenBank/DDBJ databases">
        <title>Massive genome expansion in bonnet fungi (Mycena s.s.) driven by repeated elements and novel gene families across ecological guilds.</title>
        <authorList>
            <consortium name="Lawrence Berkeley National Laboratory"/>
            <person name="Harder C.B."/>
            <person name="Miyauchi S."/>
            <person name="Viragh M."/>
            <person name="Kuo A."/>
            <person name="Thoen E."/>
            <person name="Andreopoulos B."/>
            <person name="Lu D."/>
            <person name="Skrede I."/>
            <person name="Drula E."/>
            <person name="Henrissat B."/>
            <person name="Morin E."/>
            <person name="Kohler A."/>
            <person name="Barry K."/>
            <person name="LaButti K."/>
            <person name="Morin E."/>
            <person name="Salamov A."/>
            <person name="Lipzen A."/>
            <person name="Mereny Z."/>
            <person name="Hegedus B."/>
            <person name="Baldrian P."/>
            <person name="Stursova M."/>
            <person name="Weitz H."/>
            <person name="Taylor A."/>
            <person name="Grigoriev I.V."/>
            <person name="Nagy L.G."/>
            <person name="Martin F."/>
            <person name="Kauserud H."/>
        </authorList>
    </citation>
    <scope>NUCLEOTIDE SEQUENCE</scope>
    <source>
        <strain evidence="3">CBHHK002</strain>
    </source>
</reference>
<dbReference type="EMBL" id="JARIHO010000002">
    <property type="protein sequence ID" value="KAJ7367229.1"/>
    <property type="molecule type" value="Genomic_DNA"/>
</dbReference>
<comment type="caution">
    <text evidence="3">The sequence shown here is derived from an EMBL/GenBank/DDBJ whole genome shotgun (WGS) entry which is preliminary data.</text>
</comment>
<feature type="region of interest" description="Disordered" evidence="1">
    <location>
        <begin position="142"/>
        <end position="288"/>
    </location>
</feature>
<dbReference type="InterPro" id="IPR009027">
    <property type="entry name" value="Ribosomal_bL9/RNase_H1_N"/>
</dbReference>
<gene>
    <name evidence="3" type="ORF">DFH08DRAFT_949202</name>
</gene>
<name>A0AAD7ASN5_9AGAR</name>
<evidence type="ECO:0000256" key="1">
    <source>
        <dbReference type="SAM" id="MobiDB-lite"/>
    </source>
</evidence>
<feature type="compositionally biased region" description="Polar residues" evidence="1">
    <location>
        <begin position="198"/>
        <end position="214"/>
    </location>
</feature>
<dbReference type="InterPro" id="IPR011320">
    <property type="entry name" value="RNase_H1_N"/>
</dbReference>
<sequence length="350" mass="36579">MPCTPPFYPCPGHEDKTCHDKSSPCSYYVVSVGWVHSIFTNLWIQRSQLEKFVGSHGKSFKTWAEAEQWWASQCAELYINGCPPFEPLTFSLVPDPFRQPGPPGCARVVAAAPVAVAAPRAPLLSPIAVPCTVLPPAGSPFASGSAASSMSSSPSSASSLSSSESLFDSDSCTAPLMPKKEAASPIPKKERNPLLFPSSKSTRPPTASPSTRACSSPPPAYMTGRGIPRTAAPAPAPAARDFPSRSPTPASDDDGDDDDPMPATPTPAARRARGSARSILATPQQGGAVALAPPRAVAPSSSPPLTIYAAAHAAAVNLGLPDSKIMFSETDNIEKLQDWMSGKPFLGDDV</sequence>
<dbReference type="Pfam" id="PF01693">
    <property type="entry name" value="Cauli_VI"/>
    <property type="match status" value="1"/>
</dbReference>
<evidence type="ECO:0000259" key="2">
    <source>
        <dbReference type="Pfam" id="PF01693"/>
    </source>
</evidence>
<feature type="compositionally biased region" description="Acidic residues" evidence="1">
    <location>
        <begin position="251"/>
        <end position="260"/>
    </location>
</feature>
<organism evidence="3 4">
    <name type="scientific">Mycena albidolilacea</name>
    <dbReference type="NCBI Taxonomy" id="1033008"/>
    <lineage>
        <taxon>Eukaryota</taxon>
        <taxon>Fungi</taxon>
        <taxon>Dikarya</taxon>
        <taxon>Basidiomycota</taxon>
        <taxon>Agaricomycotina</taxon>
        <taxon>Agaricomycetes</taxon>
        <taxon>Agaricomycetidae</taxon>
        <taxon>Agaricales</taxon>
        <taxon>Marasmiineae</taxon>
        <taxon>Mycenaceae</taxon>
        <taxon>Mycena</taxon>
    </lineage>
</organism>
<feature type="compositionally biased region" description="Low complexity" evidence="1">
    <location>
        <begin position="142"/>
        <end position="171"/>
    </location>
</feature>
<protein>
    <recommendedName>
        <fullName evidence="2">Ribonuclease H1 N-terminal domain-containing protein</fullName>
    </recommendedName>
</protein>
<dbReference type="SUPFAM" id="SSF55658">
    <property type="entry name" value="L9 N-domain-like"/>
    <property type="match status" value="1"/>
</dbReference>
<keyword evidence="4" id="KW-1185">Reference proteome</keyword>